<sequence>MRRDELSGALPPGACRGAAAKRTLDRAIEAYYEDMRGAVRGRGLDPALATEVVHDLYLRLLRRPGCLDGKSSWRAFLVRAAINLGIDRMRRIAFERRLFAVLDAGADALPAVIAPIEHDLEMRRRFAQLRGVIAAMPGQCRAVFVAYHLGGLSKAEITDGLGMQRRMIDRHLRNALVFCMQRMDGFEDEA</sequence>
<dbReference type="RefSeq" id="WP_379958055.1">
    <property type="nucleotide sequence ID" value="NZ_JAUYVI010000005.1"/>
</dbReference>
<dbReference type="SUPFAM" id="SSF88946">
    <property type="entry name" value="Sigma2 domain of RNA polymerase sigma factors"/>
    <property type="match status" value="1"/>
</dbReference>
<dbReference type="InterPro" id="IPR013325">
    <property type="entry name" value="RNA_pol_sigma_r2"/>
</dbReference>
<dbReference type="EMBL" id="JAUYVI010000005">
    <property type="protein sequence ID" value="MDQ7249539.1"/>
    <property type="molecule type" value="Genomic_DNA"/>
</dbReference>
<dbReference type="InterPro" id="IPR007627">
    <property type="entry name" value="RNA_pol_sigma70_r2"/>
</dbReference>
<dbReference type="Proteomes" id="UP001230156">
    <property type="component" value="Unassembled WGS sequence"/>
</dbReference>
<dbReference type="Gene3D" id="1.10.1740.10">
    <property type="match status" value="1"/>
</dbReference>
<protein>
    <submittedName>
        <fullName evidence="6">RNA polymerase sigma factor</fullName>
    </submittedName>
</protein>
<evidence type="ECO:0000256" key="3">
    <source>
        <dbReference type="ARBA" id="ARBA00023082"/>
    </source>
</evidence>
<dbReference type="InterPro" id="IPR014284">
    <property type="entry name" value="RNA_pol_sigma-70_dom"/>
</dbReference>
<feature type="domain" description="RNA polymerase sigma-70 region 2" evidence="5">
    <location>
        <begin position="28"/>
        <end position="91"/>
    </location>
</feature>
<organism evidence="6 7">
    <name type="scientific">Dongia sedimenti</name>
    <dbReference type="NCBI Taxonomy" id="3064282"/>
    <lineage>
        <taxon>Bacteria</taxon>
        <taxon>Pseudomonadati</taxon>
        <taxon>Pseudomonadota</taxon>
        <taxon>Alphaproteobacteria</taxon>
        <taxon>Rhodospirillales</taxon>
        <taxon>Dongiaceae</taxon>
        <taxon>Dongia</taxon>
    </lineage>
</organism>
<accession>A0ABU0YP96</accession>
<dbReference type="Pfam" id="PF04542">
    <property type="entry name" value="Sigma70_r2"/>
    <property type="match status" value="1"/>
</dbReference>
<evidence type="ECO:0000256" key="2">
    <source>
        <dbReference type="ARBA" id="ARBA00023015"/>
    </source>
</evidence>
<comment type="caution">
    <text evidence="6">The sequence shown here is derived from an EMBL/GenBank/DDBJ whole genome shotgun (WGS) entry which is preliminary data.</text>
</comment>
<dbReference type="InterPro" id="IPR013324">
    <property type="entry name" value="RNA_pol_sigma_r3/r4-like"/>
</dbReference>
<dbReference type="Gene3D" id="1.10.10.10">
    <property type="entry name" value="Winged helix-like DNA-binding domain superfamily/Winged helix DNA-binding domain"/>
    <property type="match status" value="1"/>
</dbReference>
<evidence type="ECO:0000259" key="5">
    <source>
        <dbReference type="Pfam" id="PF04542"/>
    </source>
</evidence>
<evidence type="ECO:0000256" key="1">
    <source>
        <dbReference type="ARBA" id="ARBA00010641"/>
    </source>
</evidence>
<comment type="similarity">
    <text evidence="1">Belongs to the sigma-70 factor family. ECF subfamily.</text>
</comment>
<keyword evidence="4" id="KW-0804">Transcription</keyword>
<proteinExistence type="inferred from homology"/>
<dbReference type="SUPFAM" id="SSF88659">
    <property type="entry name" value="Sigma3 and sigma4 domains of RNA polymerase sigma factors"/>
    <property type="match status" value="1"/>
</dbReference>
<evidence type="ECO:0000313" key="6">
    <source>
        <dbReference type="EMBL" id="MDQ7249539.1"/>
    </source>
</evidence>
<gene>
    <name evidence="6" type="ORF">Q8A70_17760</name>
</gene>
<keyword evidence="2" id="KW-0805">Transcription regulation</keyword>
<name>A0ABU0YP96_9PROT</name>
<evidence type="ECO:0000313" key="7">
    <source>
        <dbReference type="Proteomes" id="UP001230156"/>
    </source>
</evidence>
<keyword evidence="3" id="KW-0731">Sigma factor</keyword>
<dbReference type="PANTHER" id="PTHR43133">
    <property type="entry name" value="RNA POLYMERASE ECF-TYPE SIGMA FACTO"/>
    <property type="match status" value="1"/>
</dbReference>
<reference evidence="7" key="1">
    <citation type="submission" date="2023-08" db="EMBL/GenBank/DDBJ databases">
        <title>Rhodospirillaceae gen. nov., a novel taxon isolated from the Yangtze River Yuezi River estuary sludge.</title>
        <authorList>
            <person name="Ruan L."/>
        </authorList>
    </citation>
    <scope>NUCLEOTIDE SEQUENCE [LARGE SCALE GENOMIC DNA]</scope>
    <source>
        <strain evidence="7">R-7</strain>
    </source>
</reference>
<dbReference type="PANTHER" id="PTHR43133:SF63">
    <property type="entry name" value="RNA POLYMERASE SIGMA FACTOR FECI-RELATED"/>
    <property type="match status" value="1"/>
</dbReference>
<keyword evidence="7" id="KW-1185">Reference proteome</keyword>
<dbReference type="NCBIfam" id="TIGR02937">
    <property type="entry name" value="sigma70-ECF"/>
    <property type="match status" value="1"/>
</dbReference>
<dbReference type="InterPro" id="IPR039425">
    <property type="entry name" value="RNA_pol_sigma-70-like"/>
</dbReference>
<dbReference type="InterPro" id="IPR036388">
    <property type="entry name" value="WH-like_DNA-bd_sf"/>
</dbReference>
<evidence type="ECO:0000256" key="4">
    <source>
        <dbReference type="ARBA" id="ARBA00023163"/>
    </source>
</evidence>